<feature type="domain" description="Xylanolytic transcriptional activator regulatory" evidence="2">
    <location>
        <begin position="92"/>
        <end position="206"/>
    </location>
</feature>
<gene>
    <name evidence="3" type="ORF">CONCODRAFT_11063</name>
</gene>
<sequence length="463" mass="53916">INNQKTADFSLCLEFNNIDDLSSFILKSKQVNFTYLSLVGAKKLQSAPKIQTLIENHEELSSYKVYYPKSPTPPYTSPLKLLTKSSFWENLLNVFFQNPYEKTPIFSIAHFNPKTAPQSLLAAIYYTGYKSQPDQPKELTLYMENYAKANLKLLLRQCSLSAVQALLIYYIAYYREGNIPLHFTCRAHATRIGYALGIHLDNKIFSELEKYTRRLALIKLRCINIVGSSSHNLTANFLTEFGPLNIKSIEPKWQTSNKSSVIYYEDENERLLYAVCSAHFINFFDELKYSVNNSLYSSARESRYKSEWNKTRKDITRVYQKYTRIFQSLNSVYPDYTQITSKYEFQICIFYHDTMVDMNSKLINKIEDLNSSDIDKAVYHLDWMFNYIYSNNQARTFTQTLITLLGYQYLSYYKLCSPSTRQNIQAKLVQMIQTLAIYYIPSNALSFIILKNGYRSIVGDNIS</sequence>
<protein>
    <recommendedName>
        <fullName evidence="2">Xylanolytic transcriptional activator regulatory domain-containing protein</fullName>
    </recommendedName>
</protein>
<dbReference type="EMBL" id="KQ964672">
    <property type="protein sequence ID" value="KXN66977.1"/>
    <property type="molecule type" value="Genomic_DNA"/>
</dbReference>
<dbReference type="CDD" id="cd12148">
    <property type="entry name" value="fungal_TF_MHR"/>
    <property type="match status" value="1"/>
</dbReference>
<evidence type="ECO:0000256" key="1">
    <source>
        <dbReference type="ARBA" id="ARBA00023242"/>
    </source>
</evidence>
<dbReference type="AlphaFoldDB" id="A0A137NW43"/>
<dbReference type="GO" id="GO:0008270">
    <property type="term" value="F:zinc ion binding"/>
    <property type="evidence" value="ECO:0007669"/>
    <property type="project" value="InterPro"/>
</dbReference>
<keyword evidence="4" id="KW-1185">Reference proteome</keyword>
<proteinExistence type="predicted"/>
<dbReference type="Pfam" id="PF04082">
    <property type="entry name" value="Fungal_trans"/>
    <property type="match status" value="1"/>
</dbReference>
<feature type="non-terminal residue" evidence="3">
    <location>
        <position position="1"/>
    </location>
</feature>
<dbReference type="GO" id="GO:0003677">
    <property type="term" value="F:DNA binding"/>
    <property type="evidence" value="ECO:0007669"/>
    <property type="project" value="InterPro"/>
</dbReference>
<name>A0A137NW43_CONC2</name>
<reference evidence="3 4" key="1">
    <citation type="journal article" date="2015" name="Genome Biol. Evol.">
        <title>Phylogenomic analyses indicate that early fungi evolved digesting cell walls of algal ancestors of land plants.</title>
        <authorList>
            <person name="Chang Y."/>
            <person name="Wang S."/>
            <person name="Sekimoto S."/>
            <person name="Aerts A.L."/>
            <person name="Choi C."/>
            <person name="Clum A."/>
            <person name="LaButti K.M."/>
            <person name="Lindquist E.A."/>
            <person name="Yee Ngan C."/>
            <person name="Ohm R.A."/>
            <person name="Salamov A.A."/>
            <person name="Grigoriev I.V."/>
            <person name="Spatafora J.W."/>
            <person name="Berbee M.L."/>
        </authorList>
    </citation>
    <scope>NUCLEOTIDE SEQUENCE [LARGE SCALE GENOMIC DNA]</scope>
    <source>
        <strain evidence="3 4">NRRL 28638</strain>
    </source>
</reference>
<evidence type="ECO:0000313" key="4">
    <source>
        <dbReference type="Proteomes" id="UP000070444"/>
    </source>
</evidence>
<accession>A0A137NW43</accession>
<evidence type="ECO:0000313" key="3">
    <source>
        <dbReference type="EMBL" id="KXN66977.1"/>
    </source>
</evidence>
<evidence type="ECO:0000259" key="2">
    <source>
        <dbReference type="Pfam" id="PF04082"/>
    </source>
</evidence>
<dbReference type="GO" id="GO:0006351">
    <property type="term" value="P:DNA-templated transcription"/>
    <property type="evidence" value="ECO:0007669"/>
    <property type="project" value="InterPro"/>
</dbReference>
<dbReference type="InterPro" id="IPR007219">
    <property type="entry name" value="XnlR_reg_dom"/>
</dbReference>
<organism evidence="3 4">
    <name type="scientific">Conidiobolus coronatus (strain ATCC 28846 / CBS 209.66 / NRRL 28638)</name>
    <name type="common">Delacroixia coronata</name>
    <dbReference type="NCBI Taxonomy" id="796925"/>
    <lineage>
        <taxon>Eukaryota</taxon>
        <taxon>Fungi</taxon>
        <taxon>Fungi incertae sedis</taxon>
        <taxon>Zoopagomycota</taxon>
        <taxon>Entomophthoromycotina</taxon>
        <taxon>Entomophthoromycetes</taxon>
        <taxon>Entomophthorales</taxon>
        <taxon>Ancylistaceae</taxon>
        <taxon>Conidiobolus</taxon>
    </lineage>
</organism>
<keyword evidence="1" id="KW-0539">Nucleus</keyword>
<dbReference type="Proteomes" id="UP000070444">
    <property type="component" value="Unassembled WGS sequence"/>
</dbReference>